<gene>
    <name evidence="1" type="ORF">NQ491_05565</name>
</gene>
<dbReference type="EMBL" id="CP102294">
    <property type="protein sequence ID" value="UWN58237.1"/>
    <property type="molecule type" value="Genomic_DNA"/>
</dbReference>
<keyword evidence="2" id="KW-1185">Reference proteome</keyword>
<reference evidence="1" key="1">
    <citation type="journal article" date="2022" name="Cell">
        <title>Design, construction, and in vivo augmentation of a complex gut microbiome.</title>
        <authorList>
            <person name="Cheng A.G."/>
            <person name="Ho P.Y."/>
            <person name="Aranda-Diaz A."/>
            <person name="Jain S."/>
            <person name="Yu F.B."/>
            <person name="Meng X."/>
            <person name="Wang M."/>
            <person name="Iakiviak M."/>
            <person name="Nagashima K."/>
            <person name="Zhao A."/>
            <person name="Murugkar P."/>
            <person name="Patil A."/>
            <person name="Atabakhsh K."/>
            <person name="Weakley A."/>
            <person name="Yan J."/>
            <person name="Brumbaugh A.R."/>
            <person name="Higginbottom S."/>
            <person name="Dimas A."/>
            <person name="Shiver A.L."/>
            <person name="Deutschbauer A."/>
            <person name="Neff N."/>
            <person name="Sonnenburg J.L."/>
            <person name="Huang K.C."/>
            <person name="Fischbach M.A."/>
        </authorList>
    </citation>
    <scope>NUCLEOTIDE SEQUENCE</scope>
    <source>
        <strain evidence="1">AP11</strain>
    </source>
</reference>
<organism evidence="1 2">
    <name type="scientific">Alistipes ihumii AP11</name>
    <dbReference type="NCBI Taxonomy" id="1211813"/>
    <lineage>
        <taxon>Bacteria</taxon>
        <taxon>Pseudomonadati</taxon>
        <taxon>Bacteroidota</taxon>
        <taxon>Bacteroidia</taxon>
        <taxon>Bacteroidales</taxon>
        <taxon>Rikenellaceae</taxon>
        <taxon>Alistipes</taxon>
    </lineage>
</organism>
<dbReference type="RefSeq" id="WP_019245912.1">
    <property type="nucleotide sequence ID" value="NZ_CAPH01000013.1"/>
</dbReference>
<evidence type="ECO:0000313" key="1">
    <source>
        <dbReference type="EMBL" id="UWN58237.1"/>
    </source>
</evidence>
<protein>
    <submittedName>
        <fullName evidence="1">Uncharacterized protein</fullName>
    </submittedName>
</protein>
<evidence type="ECO:0000313" key="2">
    <source>
        <dbReference type="Proteomes" id="UP001059295"/>
    </source>
</evidence>
<dbReference type="Proteomes" id="UP001059295">
    <property type="component" value="Chromosome"/>
</dbReference>
<dbReference type="GeneID" id="82891181"/>
<sequence>MKITKTPAPYASAYRDALFRVTAGAQELVELDIYDHADQRIVGRRRFKGQTSYDVNVAGYARSQFDVLPLYAVECTFAKPAGRIVRTTVRSAEAQASAPLCAGTRTLFEWDALSAAPTTVKIAPNESDEIAVLPGGSALTAQAVLRGSTQRSIELASQAPTDDLSVFCLKMSDLKAQVENDGNDSLDRYGSMEIRITSGDETVLAREYRFVPHYAGDVRLCWWNTFGQIDYYTMRRPLAEGFAIGKERVLTAEGYAVTASRRESRLRLVSDYENEKTMRWLCGLLNAPKVWIAEDSRFVEADVLTAEAVVASDELSRIDMVLREAQPETFQNR</sequence>
<name>A0ABY5V2A1_9BACT</name>
<proteinExistence type="predicted"/>
<accession>A0ABY5V2A1</accession>